<evidence type="ECO:0000313" key="3">
    <source>
        <dbReference type="Proteomes" id="UP000783213"/>
    </source>
</evidence>
<name>A0ABQ7I6H1_9HELO</name>
<feature type="compositionally biased region" description="Basic residues" evidence="1">
    <location>
        <begin position="1"/>
        <end position="12"/>
    </location>
</feature>
<feature type="region of interest" description="Disordered" evidence="1">
    <location>
        <begin position="179"/>
        <end position="215"/>
    </location>
</feature>
<evidence type="ECO:0000313" key="2">
    <source>
        <dbReference type="EMBL" id="KAF7915074.1"/>
    </source>
</evidence>
<protein>
    <submittedName>
        <fullName evidence="2">Uncharacterized protein</fullName>
    </submittedName>
</protein>
<accession>A0ABQ7I6H1</accession>
<reference evidence="2 3" key="1">
    <citation type="journal article" date="2020" name="Genome Biol. Evol.">
        <title>Comparative genomics of Sclerotiniaceae.</title>
        <authorList>
            <person name="Valero Jimenez C.A."/>
            <person name="Steentjes M."/>
            <person name="Scholten O.E."/>
            <person name="Van Kan J.A.L."/>
        </authorList>
    </citation>
    <scope>NUCLEOTIDE SEQUENCE [LARGE SCALE GENOMIC DNA]</scope>
    <source>
        <strain evidence="2 3">B1</strain>
    </source>
</reference>
<feature type="compositionally biased region" description="Polar residues" evidence="1">
    <location>
        <begin position="179"/>
        <end position="190"/>
    </location>
</feature>
<feature type="region of interest" description="Disordered" evidence="1">
    <location>
        <begin position="72"/>
        <end position="109"/>
    </location>
</feature>
<dbReference type="EMBL" id="RCSX01000047">
    <property type="protein sequence ID" value="KAF7915074.1"/>
    <property type="molecule type" value="Genomic_DNA"/>
</dbReference>
<dbReference type="RefSeq" id="XP_038804698.1">
    <property type="nucleotide sequence ID" value="XM_038959019.1"/>
</dbReference>
<feature type="compositionally biased region" description="Basic and acidic residues" evidence="1">
    <location>
        <begin position="21"/>
        <end position="36"/>
    </location>
</feature>
<proteinExistence type="predicted"/>
<sequence length="295" mass="31957">MSILSRLRRTKKAIAQNKAKVTAEEEDKKKSEEEAAKAPYKHVPSHASVDALFGAPPTWKHEDRPKIIEHNRRRSQRTVSRTHSTLSTVSSANPTPHRTPAATRAPSYDGYNPTWNSRIAHVSFFEELNRSTPLPPIKTQVPNAPDSAVGISPVSSVAQSGAMSQKASPASSVAQSGAISQTASPVNSKISSSSSSSSELGMELGARTPRRPLPSDAFKHQPVVFHNYDILQRLHTSTTRKLGEAPILKAPTAEVQVPKPVVVAPVAQKKPVAVAPLAESRWSRMGKKNEEPTKN</sequence>
<organism evidence="2 3">
    <name type="scientific">Botrytis deweyae</name>
    <dbReference type="NCBI Taxonomy" id="2478750"/>
    <lineage>
        <taxon>Eukaryota</taxon>
        <taxon>Fungi</taxon>
        <taxon>Dikarya</taxon>
        <taxon>Ascomycota</taxon>
        <taxon>Pezizomycotina</taxon>
        <taxon>Leotiomycetes</taxon>
        <taxon>Helotiales</taxon>
        <taxon>Sclerotiniaceae</taxon>
        <taxon>Botrytis</taxon>
    </lineage>
</organism>
<feature type="compositionally biased region" description="Polar residues" evidence="1">
    <location>
        <begin position="77"/>
        <end position="96"/>
    </location>
</feature>
<dbReference type="GeneID" id="62238168"/>
<keyword evidence="3" id="KW-1185">Reference proteome</keyword>
<evidence type="ECO:0000256" key="1">
    <source>
        <dbReference type="SAM" id="MobiDB-lite"/>
    </source>
</evidence>
<feature type="region of interest" description="Disordered" evidence="1">
    <location>
        <begin position="1"/>
        <end position="49"/>
    </location>
</feature>
<comment type="caution">
    <text evidence="2">The sequence shown here is derived from an EMBL/GenBank/DDBJ whole genome shotgun (WGS) entry which is preliminary data.</text>
</comment>
<dbReference type="Proteomes" id="UP000783213">
    <property type="component" value="Unassembled WGS sequence"/>
</dbReference>
<gene>
    <name evidence="2" type="ORF">EAE98_011397</name>
</gene>